<reference evidence="2 3" key="1">
    <citation type="submission" date="2016-10" db="EMBL/GenBank/DDBJ databases">
        <authorList>
            <person name="de Groot N.N."/>
        </authorList>
    </citation>
    <scope>NUCLEOTIDE SEQUENCE [LARGE SCALE GENOMIC DNA]</scope>
    <source>
        <strain evidence="2 3">CGMCC 4.3510</strain>
    </source>
</reference>
<dbReference type="SUPFAM" id="SSF53300">
    <property type="entry name" value="vWA-like"/>
    <property type="match status" value="1"/>
</dbReference>
<dbReference type="CDD" id="cd00198">
    <property type="entry name" value="vWFA"/>
    <property type="match status" value="1"/>
</dbReference>
<evidence type="ECO:0000256" key="1">
    <source>
        <dbReference type="SAM" id="MobiDB-lite"/>
    </source>
</evidence>
<dbReference type="Proteomes" id="UP000199323">
    <property type="component" value="Unassembled WGS sequence"/>
</dbReference>
<dbReference type="Pfam" id="PF05762">
    <property type="entry name" value="VWA_CoxE"/>
    <property type="match status" value="1"/>
</dbReference>
<dbReference type="PANTHER" id="PTHR39338:SF6">
    <property type="entry name" value="BLL5662 PROTEIN"/>
    <property type="match status" value="1"/>
</dbReference>
<dbReference type="InterPro" id="IPR036465">
    <property type="entry name" value="vWFA_dom_sf"/>
</dbReference>
<dbReference type="AlphaFoldDB" id="A0A1I1YS66"/>
<dbReference type="OrthoDB" id="9790469at2"/>
<dbReference type="EMBL" id="FONG01000002">
    <property type="protein sequence ID" value="SFE21003.1"/>
    <property type="molecule type" value="Genomic_DNA"/>
</dbReference>
<gene>
    <name evidence="2" type="ORF">SAMN05216251_102103</name>
</gene>
<dbReference type="STRING" id="380248.SAMN05216251_102103"/>
<evidence type="ECO:0000313" key="2">
    <source>
        <dbReference type="EMBL" id="SFE21003.1"/>
    </source>
</evidence>
<sequence>MVLAGADRAAFGVGLAARLREHGVPVGLTAVRDLVRAWEAGPPRGRTELYWTARVCLVKDRSQLVAFDAVFDAVFGDAVLPVDPHARRTGVGGPAPGSEDGYARAPGAAKGETEGGGLPWATLPPAVADAEHSAAYPLTVPDRLPTALAALADTPFDQLGPEETALLGRRLEAALRDWPVRRTRRHEARPGGPRVALRATVARARRTGWEPVTLVREGPAYRPRRVVVLCDVSQSMRPYAVAYLHLMRALALTADAEVFAFGTSLTRLTTVIGQRSAQAAIDLASARVADRFGGTRIATCLRTLLSSHHGGALRGAVVVIGSDGWDGDPPRELAAAMARLRRRAYRVVWLNPRAGAAGFEPRTSTMAAALPFCDALLPAATFASLLRVPAALTEAGPRRPRPRNSFAPAATAG</sequence>
<accession>A0A1I1YS66</accession>
<keyword evidence="3" id="KW-1185">Reference proteome</keyword>
<organism evidence="2 3">
    <name type="scientific">Actinacidiphila alni</name>
    <dbReference type="NCBI Taxonomy" id="380248"/>
    <lineage>
        <taxon>Bacteria</taxon>
        <taxon>Bacillati</taxon>
        <taxon>Actinomycetota</taxon>
        <taxon>Actinomycetes</taxon>
        <taxon>Kitasatosporales</taxon>
        <taxon>Streptomycetaceae</taxon>
        <taxon>Actinacidiphila</taxon>
    </lineage>
</organism>
<dbReference type="InterPro" id="IPR008912">
    <property type="entry name" value="Uncharacterised_CoxE"/>
</dbReference>
<evidence type="ECO:0000313" key="3">
    <source>
        <dbReference type="Proteomes" id="UP000199323"/>
    </source>
</evidence>
<dbReference type="InterPro" id="IPR011195">
    <property type="entry name" value="UCP010256"/>
</dbReference>
<name>A0A1I1YS66_9ACTN</name>
<protein>
    <recommendedName>
        <fullName evidence="4">VWA domain-containing protein</fullName>
    </recommendedName>
</protein>
<dbReference type="PIRSF" id="PIRSF010256">
    <property type="entry name" value="CoxE_vWa"/>
    <property type="match status" value="1"/>
</dbReference>
<evidence type="ECO:0008006" key="4">
    <source>
        <dbReference type="Google" id="ProtNLM"/>
    </source>
</evidence>
<dbReference type="PANTHER" id="PTHR39338">
    <property type="entry name" value="BLL5662 PROTEIN-RELATED"/>
    <property type="match status" value="1"/>
</dbReference>
<feature type="region of interest" description="Disordered" evidence="1">
    <location>
        <begin position="87"/>
        <end position="114"/>
    </location>
</feature>
<proteinExistence type="predicted"/>